<gene>
    <name evidence="5" type="ORF">EDC54_11010</name>
</gene>
<keyword evidence="2" id="KW-1133">Transmembrane helix</keyword>
<dbReference type="Pfam" id="PF08525">
    <property type="entry name" value="OapA_N"/>
    <property type="match status" value="1"/>
</dbReference>
<feature type="domain" description="Opacity-associated protein A-like N-terminal" evidence="4">
    <location>
        <begin position="80"/>
        <end position="107"/>
    </location>
</feature>
<dbReference type="OrthoDB" id="6398769at2"/>
<feature type="compositionally biased region" description="Low complexity" evidence="1">
    <location>
        <begin position="139"/>
        <end position="149"/>
    </location>
</feature>
<keyword evidence="2" id="KW-0812">Transmembrane</keyword>
<feature type="region of interest" description="Disordered" evidence="1">
    <location>
        <begin position="32"/>
        <end position="58"/>
    </location>
</feature>
<keyword evidence="2" id="KW-0472">Membrane</keyword>
<organism evidence="5 6">
    <name type="scientific">Samsonia erythrinae</name>
    <dbReference type="NCBI Taxonomy" id="160434"/>
    <lineage>
        <taxon>Bacteria</taxon>
        <taxon>Pseudomonadati</taxon>
        <taxon>Pseudomonadota</taxon>
        <taxon>Gammaproteobacteria</taxon>
        <taxon>Enterobacterales</taxon>
        <taxon>Pectobacteriaceae</taxon>
        <taxon>Samsonia</taxon>
    </lineage>
</organism>
<dbReference type="AlphaFoldDB" id="A0A4R3VJL9"/>
<evidence type="ECO:0000256" key="1">
    <source>
        <dbReference type="SAM" id="MobiDB-lite"/>
    </source>
</evidence>
<dbReference type="EMBL" id="SMBY01000010">
    <property type="protein sequence ID" value="TCV04621.1"/>
    <property type="molecule type" value="Genomic_DNA"/>
</dbReference>
<evidence type="ECO:0000313" key="5">
    <source>
        <dbReference type="EMBL" id="TCV04621.1"/>
    </source>
</evidence>
<evidence type="ECO:0000313" key="6">
    <source>
        <dbReference type="Proteomes" id="UP000295433"/>
    </source>
</evidence>
<sequence>MGRIAPRKRKTAWDYQTLVRFCQRIVQRRPSHDATIEHAEDDDRPAHSSSPSLRQRAGSVLDKIATASRKIWHLPDSYRWMEPLPFFHRRWILVAIALLLVVLLWPYSPQHTPPVNTTSVPLTQADNQAAMQAVIIENAPSSQQQQPAATEPPPSSSAPWRQYQIASGQTLAQLFRDNNLPVSDVFAMAQVEGRDKPLSNLRAGQEVKLQLNAQGMVAELEIETTTNQTIRFTRGADGAFTRTR</sequence>
<dbReference type="GO" id="GO:0042834">
    <property type="term" value="F:peptidoglycan binding"/>
    <property type="evidence" value="ECO:0007669"/>
    <property type="project" value="InterPro"/>
</dbReference>
<reference evidence="5 6" key="1">
    <citation type="submission" date="2019-03" db="EMBL/GenBank/DDBJ databases">
        <title>Genomic Encyclopedia of Type Strains, Phase IV (KMG-IV): sequencing the most valuable type-strain genomes for metagenomic binning, comparative biology and taxonomic classification.</title>
        <authorList>
            <person name="Goeker M."/>
        </authorList>
    </citation>
    <scope>NUCLEOTIDE SEQUENCE [LARGE SCALE GENOMIC DNA]</scope>
    <source>
        <strain evidence="5 6">DSM 16730</strain>
    </source>
</reference>
<protein>
    <recommendedName>
        <fullName evidence="7">Opacity-associated protein A</fullName>
    </recommendedName>
</protein>
<evidence type="ECO:0000259" key="4">
    <source>
        <dbReference type="Pfam" id="PF08525"/>
    </source>
</evidence>
<name>A0A4R3VJL9_9GAMM</name>
<dbReference type="InterPro" id="IPR013731">
    <property type="entry name" value="OapA_N"/>
</dbReference>
<evidence type="ECO:0000256" key="2">
    <source>
        <dbReference type="SAM" id="Phobius"/>
    </source>
</evidence>
<feature type="domain" description="Opacity-associated protein A LysM-like" evidence="3">
    <location>
        <begin position="160"/>
        <end position="244"/>
    </location>
</feature>
<evidence type="ECO:0000259" key="3">
    <source>
        <dbReference type="Pfam" id="PF04225"/>
    </source>
</evidence>
<keyword evidence="6" id="KW-1185">Reference proteome</keyword>
<evidence type="ECO:0008006" key="7">
    <source>
        <dbReference type="Google" id="ProtNLM"/>
    </source>
</evidence>
<feature type="transmembrane region" description="Helical" evidence="2">
    <location>
        <begin position="91"/>
        <end position="108"/>
    </location>
</feature>
<dbReference type="RefSeq" id="WP_132457568.1">
    <property type="nucleotide sequence ID" value="NZ_JAWIZJ010000012.1"/>
</dbReference>
<comment type="caution">
    <text evidence="5">The sequence shown here is derived from an EMBL/GenBank/DDBJ whole genome shotgun (WGS) entry which is preliminary data.</text>
</comment>
<dbReference type="Pfam" id="PF04225">
    <property type="entry name" value="LysM_OapA"/>
    <property type="match status" value="1"/>
</dbReference>
<feature type="region of interest" description="Disordered" evidence="1">
    <location>
        <begin position="139"/>
        <end position="160"/>
    </location>
</feature>
<proteinExistence type="predicted"/>
<dbReference type="Proteomes" id="UP000295433">
    <property type="component" value="Unassembled WGS sequence"/>
</dbReference>
<dbReference type="Gene3D" id="3.10.450.350">
    <property type="match status" value="1"/>
</dbReference>
<accession>A0A4R3VJL9</accession>
<dbReference type="InterPro" id="IPR007340">
    <property type="entry name" value="LysM_Opacity-associatedA"/>
</dbReference>